<evidence type="ECO:0000256" key="1">
    <source>
        <dbReference type="ARBA" id="ARBA00000085"/>
    </source>
</evidence>
<dbReference type="CDD" id="cd00130">
    <property type="entry name" value="PAS"/>
    <property type="match status" value="4"/>
</dbReference>
<dbReference type="Gene3D" id="3.40.50.2300">
    <property type="match status" value="1"/>
</dbReference>
<dbReference type="SUPFAM" id="SSF52172">
    <property type="entry name" value="CheY-like"/>
    <property type="match status" value="1"/>
</dbReference>
<dbReference type="OrthoDB" id="1522284at2"/>
<dbReference type="Pfam" id="PF00072">
    <property type="entry name" value="Response_reg"/>
    <property type="match status" value="1"/>
</dbReference>
<dbReference type="PRINTS" id="PR00344">
    <property type="entry name" value="BCTRLSENSOR"/>
</dbReference>
<dbReference type="Pfam" id="PF08447">
    <property type="entry name" value="PAS_3"/>
    <property type="match status" value="3"/>
</dbReference>
<feature type="domain" description="PAC" evidence="10">
    <location>
        <begin position="472"/>
        <end position="523"/>
    </location>
</feature>
<evidence type="ECO:0000259" key="7">
    <source>
        <dbReference type="PROSITE" id="PS50109"/>
    </source>
</evidence>
<dbReference type="InterPro" id="IPR036097">
    <property type="entry name" value="HisK_dim/P_sf"/>
</dbReference>
<dbReference type="Pfam" id="PF13426">
    <property type="entry name" value="PAS_9"/>
    <property type="match status" value="1"/>
</dbReference>
<dbReference type="GO" id="GO:0000155">
    <property type="term" value="F:phosphorelay sensor kinase activity"/>
    <property type="evidence" value="ECO:0007669"/>
    <property type="project" value="InterPro"/>
</dbReference>
<dbReference type="InterPro" id="IPR003594">
    <property type="entry name" value="HATPase_dom"/>
</dbReference>
<comment type="catalytic activity">
    <reaction evidence="1">
        <text>ATP + protein L-histidine = ADP + protein N-phospho-L-histidine.</text>
        <dbReference type="EC" id="2.7.13.3"/>
    </reaction>
</comment>
<feature type="domain" description="Response regulatory" evidence="8">
    <location>
        <begin position="7"/>
        <end position="123"/>
    </location>
</feature>
<dbReference type="Gene3D" id="2.10.70.100">
    <property type="match status" value="1"/>
</dbReference>
<keyword evidence="4" id="KW-0808">Transferase</keyword>
<dbReference type="CDD" id="cd00156">
    <property type="entry name" value="REC"/>
    <property type="match status" value="1"/>
</dbReference>
<dbReference type="InterPro" id="IPR036890">
    <property type="entry name" value="HATPase_C_sf"/>
</dbReference>
<evidence type="ECO:0000256" key="2">
    <source>
        <dbReference type="ARBA" id="ARBA00012438"/>
    </source>
</evidence>
<keyword evidence="12" id="KW-1185">Reference proteome</keyword>
<dbReference type="InterPro" id="IPR013767">
    <property type="entry name" value="PAS_fold"/>
</dbReference>
<dbReference type="GO" id="GO:0006355">
    <property type="term" value="P:regulation of DNA-templated transcription"/>
    <property type="evidence" value="ECO:0007669"/>
    <property type="project" value="InterPro"/>
</dbReference>
<dbReference type="PROSITE" id="PS50109">
    <property type="entry name" value="HIS_KIN"/>
    <property type="match status" value="1"/>
</dbReference>
<dbReference type="InterPro" id="IPR004358">
    <property type="entry name" value="Sig_transdc_His_kin-like_C"/>
</dbReference>
<proteinExistence type="predicted"/>
<dbReference type="SUPFAM" id="SSF55785">
    <property type="entry name" value="PYP-like sensor domain (PAS domain)"/>
    <property type="match status" value="6"/>
</dbReference>
<gene>
    <name evidence="11" type="ORF">JN11_01043</name>
</gene>
<feature type="domain" description="PAS" evidence="9">
    <location>
        <begin position="141"/>
        <end position="213"/>
    </location>
</feature>
<dbReference type="RefSeq" id="WP_144910258.1">
    <property type="nucleotide sequence ID" value="NZ_VLLI01000002.1"/>
</dbReference>
<comment type="caution">
    <text evidence="11">The sequence shown here is derived from an EMBL/GenBank/DDBJ whole genome shotgun (WGS) entry which is preliminary data.</text>
</comment>
<dbReference type="PANTHER" id="PTHR43304:SF1">
    <property type="entry name" value="PAC DOMAIN-CONTAINING PROTEIN"/>
    <property type="match status" value="1"/>
</dbReference>
<feature type="domain" description="PAS" evidence="9">
    <location>
        <begin position="665"/>
        <end position="710"/>
    </location>
</feature>
<keyword evidence="5" id="KW-0418">Kinase</keyword>
<dbReference type="SMART" id="SM00091">
    <property type="entry name" value="PAS"/>
    <property type="match status" value="6"/>
</dbReference>
<feature type="domain" description="PAC" evidence="10">
    <location>
        <begin position="737"/>
        <end position="789"/>
    </location>
</feature>
<evidence type="ECO:0000259" key="10">
    <source>
        <dbReference type="PROSITE" id="PS50113"/>
    </source>
</evidence>
<dbReference type="InterPro" id="IPR035965">
    <property type="entry name" value="PAS-like_dom_sf"/>
</dbReference>
<feature type="domain" description="PAC" evidence="10">
    <location>
        <begin position="344"/>
        <end position="396"/>
    </location>
</feature>
<dbReference type="Pfam" id="PF00989">
    <property type="entry name" value="PAS"/>
    <property type="match status" value="1"/>
</dbReference>
<dbReference type="Gene3D" id="3.30.450.20">
    <property type="entry name" value="PAS domain"/>
    <property type="match status" value="7"/>
</dbReference>
<dbReference type="InterPro" id="IPR000014">
    <property type="entry name" value="PAS"/>
</dbReference>
<evidence type="ECO:0000313" key="12">
    <source>
        <dbReference type="Proteomes" id="UP000317010"/>
    </source>
</evidence>
<name>A0A562UDF5_9SPHI</name>
<dbReference type="InterPro" id="IPR001610">
    <property type="entry name" value="PAC"/>
</dbReference>
<dbReference type="InterPro" id="IPR000700">
    <property type="entry name" value="PAS-assoc_C"/>
</dbReference>
<feature type="domain" description="PAC" evidence="10">
    <location>
        <begin position="216"/>
        <end position="268"/>
    </location>
</feature>
<feature type="domain" description="PAS" evidence="9">
    <location>
        <begin position="269"/>
        <end position="327"/>
    </location>
</feature>
<dbReference type="PROSITE" id="PS50110">
    <property type="entry name" value="RESPONSE_REGULATORY"/>
    <property type="match status" value="1"/>
</dbReference>
<dbReference type="InterPro" id="IPR011006">
    <property type="entry name" value="CheY-like_superfamily"/>
</dbReference>
<evidence type="ECO:0000259" key="9">
    <source>
        <dbReference type="PROSITE" id="PS50112"/>
    </source>
</evidence>
<dbReference type="Gene3D" id="1.10.287.130">
    <property type="match status" value="1"/>
</dbReference>
<sequence length="1274" mass="144885">MIDLNLKILHLETKAYDIELLNTALSNSALKFEKFNVASKEELVNWLDNNTADIIISDWDMLSFTALDVLAILKARKQIVPFILVVSPEDENFAANAIKEGFADYLTRDRMQRLPFAILNAIEKFKLEKGRYQNFSSKLTTESLLTKTEKMTKSGTLEIDLLTNARKWSPGVDAILGFKDGEAEQSYETFINCLHPDDTDRVRREVDYAIKNLDKIDIEFRIITPEGIIKYIHSKLLFDADQLGRNYRASGFIRDITDNKIAELKLLEANKELNSLFNTIDEVFFLRDMVQSKLIQISPACEKMYGYTQDEFLGDPDIWSKIMHPEDIHIQQSNLLKHNAGEIVFSHYRVIHRVNGVRWAESKIIPSLDENGKLVRLYGVTRDITERKQLEQSQQQSEQRLRELLDNSTDIISVTNINGEIIFTSENVKHILGYDKGQYSKVLFDKGFVHPSELRAHQQTFRAVLENPGQVYSFSYRLKHANGNWVWFEGTIKNLLNLPAVNGIVANYRDISERKEAEHQIDVNRAGVQEWLLKRSSILNALPPQIALLDENGSIVDVNESWKKFGKQNGLQLNDYGIGSNYIAISDSANGGDELEGRNIAEGIKQVISGEKMQFSMEYPCHSPTHKNWFQVLVSPLTEKNNKGAVVLHNNITERKIAENKLSQSEQRYRHIVETAQEGIWVIDENLVTIFVNKKMCDMLEYPASEIIGKHNYDFKDDSQKQPTIERVSKRVRGVVETHESIFTTKSGKSIVCNVSTNGIFGVDNEFIGTLAMVTDITDRKAHEDALKKSEANLSAIIENTTDLVYSLNKDLQFITYNERFKTTIEHVYGFKVSIGGSALALLSGLPPKIAKKWKTVYHSALAGRTLSFVNEYPNGNEKVYLSYSVNPIWKTGEVIGLSCFSRDITQQKTNEVKLVTSEANLRSVFETTDLYTILFNSDLKVVSFNKNAAENALKYFGKKIKTGTSGFDFFPKSRWSAILQTLEKVKNRETVSYEVVYDLKGGRKEWFEAKWAGVFNAKKKMEGVILTLNLITEKKLAELERARITADLIRRNQDLEQFTYIVSHNLRVPVANIMGLSQLLGFEESVSTDFTTTLNALSGSINQLDNVINDLNLILEVSKQVVEKKETIVFARLIEEINIEIQSMLQKNKVVLSCNFSYIGQIFSIKPYVYSIFQNLIVNSIKYRRDDLDPLITIQTLVNDNKICISFEDNGKGIDLNRSGSQVFGLYKRFDFSVEGKGMGLFMVKKQVENLGGTICVQSQIGQGTKFLIELPL</sequence>
<dbReference type="AlphaFoldDB" id="A0A562UDF5"/>
<dbReference type="Pfam" id="PF02518">
    <property type="entry name" value="HATPase_c"/>
    <property type="match status" value="1"/>
</dbReference>
<dbReference type="Proteomes" id="UP000317010">
    <property type="component" value="Unassembled WGS sequence"/>
</dbReference>
<dbReference type="InterPro" id="IPR003661">
    <property type="entry name" value="HisK_dim/P_dom"/>
</dbReference>
<dbReference type="SMART" id="SM00387">
    <property type="entry name" value="HATPase_c"/>
    <property type="match status" value="1"/>
</dbReference>
<feature type="modified residue" description="4-aspartylphosphate" evidence="6">
    <location>
        <position position="58"/>
    </location>
</feature>
<dbReference type="CDD" id="cd00082">
    <property type="entry name" value="HisKA"/>
    <property type="match status" value="1"/>
</dbReference>
<dbReference type="InterPro" id="IPR013655">
    <property type="entry name" value="PAS_fold_3"/>
</dbReference>
<dbReference type="Gene3D" id="3.30.565.10">
    <property type="entry name" value="Histidine kinase-like ATPase, C-terminal domain"/>
    <property type="match status" value="1"/>
</dbReference>
<evidence type="ECO:0000313" key="11">
    <source>
        <dbReference type="EMBL" id="TWJ03497.1"/>
    </source>
</evidence>
<evidence type="ECO:0000259" key="8">
    <source>
        <dbReference type="PROSITE" id="PS50110"/>
    </source>
</evidence>
<dbReference type="PROSITE" id="PS50112">
    <property type="entry name" value="PAS"/>
    <property type="match status" value="4"/>
</dbReference>
<evidence type="ECO:0000256" key="5">
    <source>
        <dbReference type="ARBA" id="ARBA00022777"/>
    </source>
</evidence>
<dbReference type="InterPro" id="IPR005467">
    <property type="entry name" value="His_kinase_dom"/>
</dbReference>
<organism evidence="11 12">
    <name type="scientific">Mucilaginibacter frigoritolerans</name>
    <dbReference type="NCBI Taxonomy" id="652788"/>
    <lineage>
        <taxon>Bacteria</taxon>
        <taxon>Pseudomonadati</taxon>
        <taxon>Bacteroidota</taxon>
        <taxon>Sphingobacteriia</taxon>
        <taxon>Sphingobacteriales</taxon>
        <taxon>Sphingobacteriaceae</taxon>
        <taxon>Mucilaginibacter</taxon>
    </lineage>
</organism>
<dbReference type="SUPFAM" id="SSF47384">
    <property type="entry name" value="Homodimeric domain of signal transducing histidine kinase"/>
    <property type="match status" value="1"/>
</dbReference>
<keyword evidence="3 6" id="KW-0597">Phosphoprotein</keyword>
<dbReference type="NCBIfam" id="TIGR00229">
    <property type="entry name" value="sensory_box"/>
    <property type="match status" value="3"/>
</dbReference>
<dbReference type="SMART" id="SM00086">
    <property type="entry name" value="PAC"/>
    <property type="match status" value="6"/>
</dbReference>
<dbReference type="PANTHER" id="PTHR43304">
    <property type="entry name" value="PHYTOCHROME-LIKE PROTEIN CPH1"/>
    <property type="match status" value="1"/>
</dbReference>
<evidence type="ECO:0000256" key="3">
    <source>
        <dbReference type="ARBA" id="ARBA00022553"/>
    </source>
</evidence>
<dbReference type="EC" id="2.7.13.3" evidence="2"/>
<protein>
    <recommendedName>
        <fullName evidence="2">histidine kinase</fullName>
        <ecNumber evidence="2">2.7.13.3</ecNumber>
    </recommendedName>
</protein>
<dbReference type="SUPFAM" id="SSF55874">
    <property type="entry name" value="ATPase domain of HSP90 chaperone/DNA topoisomerase II/histidine kinase"/>
    <property type="match status" value="1"/>
</dbReference>
<evidence type="ECO:0000256" key="4">
    <source>
        <dbReference type="ARBA" id="ARBA00022679"/>
    </source>
</evidence>
<feature type="domain" description="PAS" evidence="9">
    <location>
        <begin position="397"/>
        <end position="468"/>
    </location>
</feature>
<dbReference type="PROSITE" id="PS50113">
    <property type="entry name" value="PAC"/>
    <property type="match status" value="4"/>
</dbReference>
<feature type="domain" description="Histidine kinase" evidence="7">
    <location>
        <begin position="1062"/>
        <end position="1274"/>
    </location>
</feature>
<evidence type="ECO:0000256" key="6">
    <source>
        <dbReference type="PROSITE-ProRule" id="PRU00169"/>
    </source>
</evidence>
<dbReference type="Pfam" id="PF00512">
    <property type="entry name" value="HisKA"/>
    <property type="match status" value="1"/>
</dbReference>
<dbReference type="EMBL" id="VLLI01000002">
    <property type="protein sequence ID" value="TWJ03497.1"/>
    <property type="molecule type" value="Genomic_DNA"/>
</dbReference>
<dbReference type="InterPro" id="IPR001789">
    <property type="entry name" value="Sig_transdc_resp-reg_receiver"/>
</dbReference>
<reference evidence="11 12" key="1">
    <citation type="submission" date="2019-07" db="EMBL/GenBank/DDBJ databases">
        <title>Genomic Encyclopedia of Archaeal and Bacterial Type Strains, Phase II (KMG-II): from individual species to whole genera.</title>
        <authorList>
            <person name="Goeker M."/>
        </authorList>
    </citation>
    <scope>NUCLEOTIDE SEQUENCE [LARGE SCALE GENOMIC DNA]</scope>
    <source>
        <strain evidence="11 12">ATCC BAA-1854</strain>
    </source>
</reference>
<accession>A0A562UDF5</accession>
<dbReference type="InterPro" id="IPR052162">
    <property type="entry name" value="Sensor_kinase/Photoreceptor"/>
</dbReference>